<keyword evidence="5" id="KW-0548">Nucleotidyltransferase</keyword>
<dbReference type="NCBIfam" id="TIGR00254">
    <property type="entry name" value="GGDEF"/>
    <property type="match status" value="1"/>
</dbReference>
<dbReference type="InterPro" id="IPR050469">
    <property type="entry name" value="Diguanylate_Cyclase"/>
</dbReference>
<dbReference type="Proteomes" id="UP001561046">
    <property type="component" value="Unassembled WGS sequence"/>
</dbReference>
<dbReference type="GO" id="GO:0052621">
    <property type="term" value="F:diguanylate cyclase activity"/>
    <property type="evidence" value="ECO:0007669"/>
    <property type="project" value="UniProtKB-EC"/>
</dbReference>
<feature type="transmembrane region" description="Helical" evidence="3">
    <location>
        <begin position="12"/>
        <end position="30"/>
    </location>
</feature>
<dbReference type="InterPro" id="IPR000160">
    <property type="entry name" value="GGDEF_dom"/>
</dbReference>
<evidence type="ECO:0000256" key="3">
    <source>
        <dbReference type="SAM" id="Phobius"/>
    </source>
</evidence>
<dbReference type="PANTHER" id="PTHR45138">
    <property type="entry name" value="REGULATORY COMPONENTS OF SENSORY TRANSDUCTION SYSTEM"/>
    <property type="match status" value="1"/>
</dbReference>
<dbReference type="InterPro" id="IPR029787">
    <property type="entry name" value="Nucleotide_cyclase"/>
</dbReference>
<evidence type="ECO:0000313" key="6">
    <source>
        <dbReference type="Proteomes" id="UP001561046"/>
    </source>
</evidence>
<comment type="catalytic activity">
    <reaction evidence="2">
        <text>2 GTP = 3',3'-c-di-GMP + 2 diphosphate</text>
        <dbReference type="Rhea" id="RHEA:24898"/>
        <dbReference type="ChEBI" id="CHEBI:33019"/>
        <dbReference type="ChEBI" id="CHEBI:37565"/>
        <dbReference type="ChEBI" id="CHEBI:58805"/>
        <dbReference type="EC" id="2.7.7.65"/>
    </reaction>
</comment>
<keyword evidence="3" id="KW-1133">Transmembrane helix</keyword>
<feature type="transmembrane region" description="Helical" evidence="3">
    <location>
        <begin position="157"/>
        <end position="179"/>
    </location>
</feature>
<evidence type="ECO:0000256" key="1">
    <source>
        <dbReference type="ARBA" id="ARBA00012528"/>
    </source>
</evidence>
<dbReference type="SUPFAM" id="SSF55073">
    <property type="entry name" value="Nucleotide cyclase"/>
    <property type="match status" value="1"/>
</dbReference>
<dbReference type="InterPro" id="IPR043128">
    <property type="entry name" value="Rev_trsase/Diguanyl_cyclase"/>
</dbReference>
<dbReference type="PANTHER" id="PTHR45138:SF9">
    <property type="entry name" value="DIGUANYLATE CYCLASE DGCM-RELATED"/>
    <property type="match status" value="1"/>
</dbReference>
<gene>
    <name evidence="5" type="ORF">AB6724_11590</name>
</gene>
<feature type="transmembrane region" description="Helical" evidence="3">
    <location>
        <begin position="39"/>
        <end position="59"/>
    </location>
</feature>
<name>A0ABV3ZVC0_9BURK</name>
<dbReference type="PROSITE" id="PS50887">
    <property type="entry name" value="GGDEF"/>
    <property type="match status" value="1"/>
</dbReference>
<reference evidence="5 6" key="1">
    <citation type="journal article" date="2013" name="Int. J. Syst. Evol. Microbiol.">
        <title>Comamonas guangdongensis sp. nov., isolated from subterranean forest sediment, and emended description of the genus Comamonas.</title>
        <authorList>
            <person name="Zhang J."/>
            <person name="Wang Y."/>
            <person name="Zhou S."/>
            <person name="Wu C."/>
            <person name="He J."/>
            <person name="Li F."/>
        </authorList>
    </citation>
    <scope>NUCLEOTIDE SEQUENCE [LARGE SCALE GENOMIC DNA]</scope>
    <source>
        <strain evidence="5 6">CCTCC AB2011133</strain>
    </source>
</reference>
<organism evidence="5 6">
    <name type="scientific">Comamonas guangdongensis</name>
    <dbReference type="NCBI Taxonomy" id="510515"/>
    <lineage>
        <taxon>Bacteria</taxon>
        <taxon>Pseudomonadati</taxon>
        <taxon>Pseudomonadota</taxon>
        <taxon>Betaproteobacteria</taxon>
        <taxon>Burkholderiales</taxon>
        <taxon>Comamonadaceae</taxon>
        <taxon>Comamonas</taxon>
    </lineage>
</organism>
<dbReference type="SMART" id="SM00267">
    <property type="entry name" value="GGDEF"/>
    <property type="match status" value="1"/>
</dbReference>
<keyword evidence="3" id="KW-0472">Membrane</keyword>
<feature type="transmembrane region" description="Helical" evidence="3">
    <location>
        <begin position="96"/>
        <end position="116"/>
    </location>
</feature>
<dbReference type="CDD" id="cd01949">
    <property type="entry name" value="GGDEF"/>
    <property type="match status" value="1"/>
</dbReference>
<sequence length="400" mass="44222">MNQSADPYFALIAPACVMLFGLTLAGCWWVQRRQPGARFLLWLAAGYVIPAVALAAQSLMSNAELASAALFTGCLYLAGCWAQAQGMALRLGARGVSMAAGLLVAAVTLGALYYYSRVQEDLWVRVQCLTVGTALQQLLVLGTMLKAQPAHDWLERWVRWTYGVNVGYALLRPFAVWLLPVQGVQELTRSGYWLLTLAVALLIGMWFALGLLACSVRDVLASLREERNRDPLTRLLNRRAFLESSAALLADQRLAPWMLVAMDIDHFKQINDRWGHRVGDHVLQELALLLPRQVRDRDLVARYGGEEFVLLLSRVQLPEAKSVVERIRESMHDHDFPLLPAGVKVTASFGIAPLAAATQLDAALELADALLYAAKRDGRDCVRTPERLEEPRNAPALNGI</sequence>
<accession>A0ABV3ZVC0</accession>
<keyword evidence="5" id="KW-0808">Transferase</keyword>
<dbReference type="Gene3D" id="3.30.70.270">
    <property type="match status" value="1"/>
</dbReference>
<evidence type="ECO:0000259" key="4">
    <source>
        <dbReference type="PROSITE" id="PS50887"/>
    </source>
</evidence>
<dbReference type="EC" id="2.7.7.65" evidence="1"/>
<dbReference type="RefSeq" id="WP_369338677.1">
    <property type="nucleotide sequence ID" value="NZ_JBFYGN010000011.1"/>
</dbReference>
<evidence type="ECO:0000313" key="5">
    <source>
        <dbReference type="EMBL" id="MEX8193480.1"/>
    </source>
</evidence>
<feature type="transmembrane region" description="Helical" evidence="3">
    <location>
        <begin position="122"/>
        <end position="145"/>
    </location>
</feature>
<feature type="transmembrane region" description="Helical" evidence="3">
    <location>
        <begin position="65"/>
        <end position="84"/>
    </location>
</feature>
<keyword evidence="3" id="KW-0812">Transmembrane</keyword>
<proteinExistence type="predicted"/>
<comment type="caution">
    <text evidence="5">The sequence shown here is derived from an EMBL/GenBank/DDBJ whole genome shotgun (WGS) entry which is preliminary data.</text>
</comment>
<feature type="transmembrane region" description="Helical" evidence="3">
    <location>
        <begin position="191"/>
        <end position="214"/>
    </location>
</feature>
<evidence type="ECO:0000256" key="2">
    <source>
        <dbReference type="ARBA" id="ARBA00034247"/>
    </source>
</evidence>
<keyword evidence="6" id="KW-1185">Reference proteome</keyword>
<dbReference type="Pfam" id="PF00990">
    <property type="entry name" value="GGDEF"/>
    <property type="match status" value="1"/>
</dbReference>
<dbReference type="EMBL" id="JBFYGN010000011">
    <property type="protein sequence ID" value="MEX8193480.1"/>
    <property type="molecule type" value="Genomic_DNA"/>
</dbReference>
<feature type="domain" description="GGDEF" evidence="4">
    <location>
        <begin position="255"/>
        <end position="387"/>
    </location>
</feature>
<protein>
    <recommendedName>
        <fullName evidence="1">diguanylate cyclase</fullName>
        <ecNumber evidence="1">2.7.7.65</ecNumber>
    </recommendedName>
</protein>